<dbReference type="Gene3D" id="3.40.50.300">
    <property type="entry name" value="P-loop containing nucleotide triphosphate hydrolases"/>
    <property type="match status" value="1"/>
</dbReference>
<sequence>MGRKIVNLQAENIMRLKAVEITPEGSVVLVGGNNGEGKSSTLNAMWLALGGGAASKSIARPVRDGAEEAVVRLDLGDLIVTRKWKGSKTSLTVESKDGAKYSSPQSILDGLVGKLAFDPLEFAQYAPAKQREILMSLVELPFDPAELDANRKSIFDSRTDINRKVKELEGQVKGFYPIPAGTPDQEVSVAELLKEYRAAQDANARTEQIARDVHNNELLVQDLRMKLAQAEADLEGNRAALAACPPRMDLGAIQDKIDNAENINANVREAQAQTDVRHQLKVHQNKAEELTGRITQLDMTKADMLASAVYPVTGLGFDDDGVTYNGVPFKQASSAEQLRVSTAMGMALNPDLRVMHIRDGSLLDEKNLDLIARMADANDFQVWIERVGKGDQGAVIIEDGQVSSEGQVAA</sequence>
<dbReference type="RefSeq" id="YP_009819716.1">
    <property type="nucleotide sequence ID" value="NC_048152.1"/>
</dbReference>
<dbReference type="InterPro" id="IPR027417">
    <property type="entry name" value="P-loop_NTPase"/>
</dbReference>
<feature type="domain" description="Rad50/SbcC-type AAA" evidence="2">
    <location>
        <begin position="8"/>
        <end position="297"/>
    </location>
</feature>
<protein>
    <submittedName>
        <fullName evidence="3">AAA-ATPase</fullName>
    </submittedName>
</protein>
<evidence type="ECO:0000313" key="3">
    <source>
        <dbReference type="EMBL" id="QAY16155.1"/>
    </source>
</evidence>
<organism evidence="3 4">
    <name type="scientific">Arthrobacter phage Sonali</name>
    <dbReference type="NCBI Taxonomy" id="2510495"/>
    <lineage>
        <taxon>Viruses</taxon>
        <taxon>Duplodnaviria</taxon>
        <taxon>Heunggongvirae</taxon>
        <taxon>Uroviricota</taxon>
        <taxon>Caudoviricetes</taxon>
        <taxon>Sonalivirus</taxon>
        <taxon>Sonalivirus sonali</taxon>
    </lineage>
</organism>
<dbReference type="Proteomes" id="UP000289206">
    <property type="component" value="Segment"/>
</dbReference>
<dbReference type="Pfam" id="PF13476">
    <property type="entry name" value="AAA_23"/>
    <property type="match status" value="1"/>
</dbReference>
<dbReference type="KEGG" id="vg:55011134"/>
<name>A0A411CQF4_9CAUD</name>
<proteinExistence type="predicted"/>
<evidence type="ECO:0000313" key="4">
    <source>
        <dbReference type="Proteomes" id="UP000289206"/>
    </source>
</evidence>
<evidence type="ECO:0000256" key="1">
    <source>
        <dbReference type="SAM" id="Coils"/>
    </source>
</evidence>
<feature type="coiled-coil region" evidence="1">
    <location>
        <begin position="189"/>
        <end position="273"/>
    </location>
</feature>
<gene>
    <name evidence="3" type="primary">43</name>
    <name evidence="3" type="ORF">SEA_SONALI_43</name>
</gene>
<keyword evidence="4" id="KW-1185">Reference proteome</keyword>
<dbReference type="InterPro" id="IPR038729">
    <property type="entry name" value="Rad50/SbcC_AAA"/>
</dbReference>
<keyword evidence="1" id="KW-0175">Coiled coil</keyword>
<reference evidence="3 4" key="1">
    <citation type="submission" date="2019-01" db="EMBL/GenBank/DDBJ databases">
        <authorList>
            <person name="Adair T.L."/>
            <person name="Lucas L.G."/>
            <person name="Young A.M."/>
            <person name="Antrich S.C."/>
            <person name="Baird A.G."/>
            <person name="Dunn E.L."/>
            <person name="Fernandes B.I."/>
            <person name="Fraley E.G."/>
            <person name="Ghanem A.X."/>
            <person name="Gilbert M.G."/>
            <person name="Morris T.B."/>
            <person name="Nortch B.D."/>
            <person name="Overcash M.E."/>
            <person name="Pavleszek K.E."/>
            <person name="Pellegrini L.I.O."/>
            <person name="Pham L.T."/>
            <person name="Rule L.S."/>
            <person name="Schultz E.M."/>
            <person name="Smith J."/>
            <person name="Thong B.J."/>
            <person name="Turner H.A."/>
            <person name="Walker G."/>
            <person name="Whitaker Z.J."/>
            <person name="Wilsey R.N."/>
            <person name="Yanney R.L."/>
            <person name="Klyczek K."/>
            <person name="Garlena R.A."/>
            <person name="Russell D.A."/>
            <person name="Pope W.H."/>
            <person name="Jacobs-Sera D."/>
            <person name="Hatfull G.F."/>
        </authorList>
    </citation>
    <scope>NUCLEOTIDE SEQUENCE [LARGE SCALE GENOMIC DNA]</scope>
</reference>
<dbReference type="EMBL" id="MK411746">
    <property type="protein sequence ID" value="QAY16155.1"/>
    <property type="molecule type" value="Genomic_DNA"/>
</dbReference>
<accession>A0A411CQF4</accession>
<evidence type="ECO:0000259" key="2">
    <source>
        <dbReference type="Pfam" id="PF13476"/>
    </source>
</evidence>
<dbReference type="GO" id="GO:0006302">
    <property type="term" value="P:double-strand break repair"/>
    <property type="evidence" value="ECO:0007669"/>
    <property type="project" value="InterPro"/>
</dbReference>
<dbReference type="SUPFAM" id="SSF52540">
    <property type="entry name" value="P-loop containing nucleoside triphosphate hydrolases"/>
    <property type="match status" value="1"/>
</dbReference>
<dbReference type="GO" id="GO:0016887">
    <property type="term" value="F:ATP hydrolysis activity"/>
    <property type="evidence" value="ECO:0007669"/>
    <property type="project" value="InterPro"/>
</dbReference>
<dbReference type="GeneID" id="55011134"/>